<accession>A0A1V9FES6</accession>
<dbReference type="Pfam" id="PF16132">
    <property type="entry name" value="DUF4843"/>
    <property type="match status" value="1"/>
</dbReference>
<feature type="chain" id="PRO_5012099414" description="DUF4843 domain-containing protein" evidence="1">
    <location>
        <begin position="19"/>
        <end position="286"/>
    </location>
</feature>
<protein>
    <recommendedName>
        <fullName evidence="4">DUF4843 domain-containing protein</fullName>
    </recommendedName>
</protein>
<keyword evidence="1" id="KW-0732">Signal</keyword>
<proteinExistence type="predicted"/>
<dbReference type="STRING" id="1703345.A3860_09735"/>
<evidence type="ECO:0000313" key="2">
    <source>
        <dbReference type="EMBL" id="OQP56855.1"/>
    </source>
</evidence>
<keyword evidence="3" id="KW-1185">Reference proteome</keyword>
<evidence type="ECO:0000313" key="3">
    <source>
        <dbReference type="Proteomes" id="UP000192796"/>
    </source>
</evidence>
<evidence type="ECO:0000256" key="1">
    <source>
        <dbReference type="SAM" id="SignalP"/>
    </source>
</evidence>
<dbReference type="PROSITE" id="PS51257">
    <property type="entry name" value="PROKAR_LIPOPROTEIN"/>
    <property type="match status" value="1"/>
</dbReference>
<organism evidence="2 3">
    <name type="scientific">Niastella vici</name>
    <dbReference type="NCBI Taxonomy" id="1703345"/>
    <lineage>
        <taxon>Bacteria</taxon>
        <taxon>Pseudomonadati</taxon>
        <taxon>Bacteroidota</taxon>
        <taxon>Chitinophagia</taxon>
        <taxon>Chitinophagales</taxon>
        <taxon>Chitinophagaceae</taxon>
        <taxon>Niastella</taxon>
    </lineage>
</organism>
<gene>
    <name evidence="2" type="ORF">A3860_09735</name>
</gene>
<feature type="signal peptide" evidence="1">
    <location>
        <begin position="1"/>
        <end position="18"/>
    </location>
</feature>
<dbReference type="InterPro" id="IPR032299">
    <property type="entry name" value="DUF4843"/>
</dbReference>
<dbReference type="Proteomes" id="UP000192796">
    <property type="component" value="Unassembled WGS sequence"/>
</dbReference>
<reference evidence="2 3" key="1">
    <citation type="submission" date="2016-03" db="EMBL/GenBank/DDBJ databases">
        <title>Niastella vici sp. nov., isolated from farmland soil.</title>
        <authorList>
            <person name="Chen L."/>
            <person name="Wang D."/>
            <person name="Yang S."/>
            <person name="Wang G."/>
        </authorList>
    </citation>
    <scope>NUCLEOTIDE SEQUENCE [LARGE SCALE GENOMIC DNA]</scope>
    <source>
        <strain evidence="2 3">DJ57</strain>
    </source>
</reference>
<comment type="caution">
    <text evidence="2">The sequence shown here is derived from an EMBL/GenBank/DDBJ whole genome shotgun (WGS) entry which is preliminary data.</text>
</comment>
<dbReference type="EMBL" id="LVYD01000124">
    <property type="protein sequence ID" value="OQP56855.1"/>
    <property type="molecule type" value="Genomic_DNA"/>
</dbReference>
<dbReference type="RefSeq" id="WP_081155818.1">
    <property type="nucleotide sequence ID" value="NZ_LVYD01000124.1"/>
</dbReference>
<dbReference type="OrthoDB" id="1096291at2"/>
<name>A0A1V9FES6_9BACT</name>
<sequence>MKSFIYCFRMLIMVFSLASCKKEMMGYEGMEGIYFAVTSGPSYAAPNSWPYRPYTNIEFVKQPASVKEYIANIRVMIVGPVKDYDRAFTIEVNPDSTTAQEGVHFLPIGNTFTVPADSIYGYIPVTLKRTADLATTSKKIGLRLVANENFSLVFKNWKAIPGLGESYLGADTAFDASLHTINISDLMVQPAVWRGSVVAATKVETGAWGAFTRKKMELMCQLFNLKYEDFSSDVTMTLVLSNLITTEMSRYLINQFNAGTPVKEDDGRLMWCGTVPWTSIIGVPYP</sequence>
<dbReference type="AlphaFoldDB" id="A0A1V9FES6"/>
<evidence type="ECO:0008006" key="4">
    <source>
        <dbReference type="Google" id="ProtNLM"/>
    </source>
</evidence>